<proteinExistence type="predicted"/>
<feature type="region of interest" description="Disordered" evidence="1">
    <location>
        <begin position="166"/>
        <end position="203"/>
    </location>
</feature>
<reference evidence="2 3" key="1">
    <citation type="journal article" date="2018" name="Nat. Ecol. Evol.">
        <title>Pezizomycetes genomes reveal the molecular basis of ectomycorrhizal truffle lifestyle.</title>
        <authorList>
            <person name="Murat C."/>
            <person name="Payen T."/>
            <person name="Noel B."/>
            <person name="Kuo A."/>
            <person name="Morin E."/>
            <person name="Chen J."/>
            <person name="Kohler A."/>
            <person name="Krizsan K."/>
            <person name="Balestrini R."/>
            <person name="Da Silva C."/>
            <person name="Montanini B."/>
            <person name="Hainaut M."/>
            <person name="Levati E."/>
            <person name="Barry K.W."/>
            <person name="Belfiori B."/>
            <person name="Cichocki N."/>
            <person name="Clum A."/>
            <person name="Dockter R.B."/>
            <person name="Fauchery L."/>
            <person name="Guy J."/>
            <person name="Iotti M."/>
            <person name="Le Tacon F."/>
            <person name="Lindquist E.A."/>
            <person name="Lipzen A."/>
            <person name="Malagnac F."/>
            <person name="Mello A."/>
            <person name="Molinier V."/>
            <person name="Miyauchi S."/>
            <person name="Poulain J."/>
            <person name="Riccioni C."/>
            <person name="Rubini A."/>
            <person name="Sitrit Y."/>
            <person name="Splivallo R."/>
            <person name="Traeger S."/>
            <person name="Wang M."/>
            <person name="Zifcakova L."/>
            <person name="Wipf D."/>
            <person name="Zambonelli A."/>
            <person name="Paolocci F."/>
            <person name="Nowrousian M."/>
            <person name="Ottonello S."/>
            <person name="Baldrian P."/>
            <person name="Spatafora J.W."/>
            <person name="Henrissat B."/>
            <person name="Nagy L.G."/>
            <person name="Aury J.M."/>
            <person name="Wincker P."/>
            <person name="Grigoriev I.V."/>
            <person name="Bonfante P."/>
            <person name="Martin F.M."/>
        </authorList>
    </citation>
    <scope>NUCLEOTIDE SEQUENCE [LARGE SCALE GENOMIC DNA]</scope>
    <source>
        <strain evidence="2 3">RN42</strain>
    </source>
</reference>
<name>A0A3N4HP13_ASCIM</name>
<accession>A0A3N4HP13</accession>
<sequence>MLQAATSRRSWTIPSKASLDFHLDPELPRSPFASTAPPHKAQPQFLTKADRKFSHTRPQLLTNTFKTPGPTLPPTTANITSHFTTCSSPPAPHHLLLTTCSSPPAPHHLLIIHLLLTHTLTTLPPSHPILQHQTSYTLARKRLLELSTNSRATPILFNTCSITSDPPPQSIIPTTDPHNLNHPNPPQLSPATTSPMAPSHSRISHPGLVRDTLKLMLKDWANDEFMKDKGLRGVLRELIAALDSIHWSLVPLPQPMEISLPAAMNVSATTLKMVHGADCILSLLSLLMPTYQCLAPAVPRYDYQISLAKLGKKVLSRFNSHDDIPAVVCCQVGFSENHEDPVASTVFWISSTRVKGDADRTWSENQAIVNRRRRAYREATGDDKCPILRNYSAPRFECDPDKYDALFDSLQDHEAAGTAFDGDLETATAALRRYHLLEPTFSKWGKCHPTSEDRDLFPVPQARPYLVDRTTTPWQVGDCAEPLGTLRISAMDDITHWTSVAIGTHRDRYIRACCPTCLAEISYRAMQKEARFVDLASPHIYPHETVRDW</sequence>
<keyword evidence="3" id="KW-1185">Reference proteome</keyword>
<gene>
    <name evidence="2" type="ORF">BJ508DRAFT_365568</name>
</gene>
<dbReference type="EMBL" id="ML119761">
    <property type="protein sequence ID" value="RPA75565.1"/>
    <property type="molecule type" value="Genomic_DNA"/>
</dbReference>
<evidence type="ECO:0000256" key="1">
    <source>
        <dbReference type="SAM" id="MobiDB-lite"/>
    </source>
</evidence>
<protein>
    <submittedName>
        <fullName evidence="2">Uncharacterized protein</fullName>
    </submittedName>
</protein>
<dbReference type="Proteomes" id="UP000275078">
    <property type="component" value="Unassembled WGS sequence"/>
</dbReference>
<dbReference type="AlphaFoldDB" id="A0A3N4HP13"/>
<evidence type="ECO:0000313" key="2">
    <source>
        <dbReference type="EMBL" id="RPA75565.1"/>
    </source>
</evidence>
<feature type="compositionally biased region" description="Low complexity" evidence="1">
    <location>
        <begin position="173"/>
        <end position="182"/>
    </location>
</feature>
<organism evidence="2 3">
    <name type="scientific">Ascobolus immersus RN42</name>
    <dbReference type="NCBI Taxonomy" id="1160509"/>
    <lineage>
        <taxon>Eukaryota</taxon>
        <taxon>Fungi</taxon>
        <taxon>Dikarya</taxon>
        <taxon>Ascomycota</taxon>
        <taxon>Pezizomycotina</taxon>
        <taxon>Pezizomycetes</taxon>
        <taxon>Pezizales</taxon>
        <taxon>Ascobolaceae</taxon>
        <taxon>Ascobolus</taxon>
    </lineage>
</organism>
<evidence type="ECO:0000313" key="3">
    <source>
        <dbReference type="Proteomes" id="UP000275078"/>
    </source>
</evidence>